<dbReference type="Gene3D" id="3.40.30.10">
    <property type="entry name" value="Glutaredoxin"/>
    <property type="match status" value="1"/>
</dbReference>
<feature type="disulfide bond" description="Redox-active" evidence="4">
    <location>
        <begin position="194"/>
        <end position="200"/>
    </location>
</feature>
<comment type="similarity">
    <text evidence="1">Belongs to the SCO1/2 family.</text>
</comment>
<keyword evidence="4" id="KW-1015">Disulfide bond</keyword>
<feature type="domain" description="Thioredoxin" evidence="5">
    <location>
        <begin position="156"/>
        <end position="320"/>
    </location>
</feature>
<keyword evidence="7" id="KW-1185">Reference proteome</keyword>
<dbReference type="InterPro" id="IPR036249">
    <property type="entry name" value="Thioredoxin-like_sf"/>
</dbReference>
<dbReference type="CDD" id="cd02968">
    <property type="entry name" value="SCO"/>
    <property type="match status" value="1"/>
</dbReference>
<dbReference type="PANTHER" id="PTHR12151:SF25">
    <property type="entry name" value="LINALOOL DEHYDRATASE_ISOMERASE DOMAIN-CONTAINING PROTEIN"/>
    <property type="match status" value="1"/>
</dbReference>
<dbReference type="InParanoid" id="A0A317ZFQ8"/>
<dbReference type="InterPro" id="IPR013766">
    <property type="entry name" value="Thioredoxin_domain"/>
</dbReference>
<evidence type="ECO:0000313" key="6">
    <source>
        <dbReference type="EMBL" id="PXA03157.1"/>
    </source>
</evidence>
<comment type="caution">
    <text evidence="6">The sequence shown here is derived from an EMBL/GenBank/DDBJ whole genome shotgun (WGS) entry which is preliminary data.</text>
</comment>
<sequence>MGSGLNRLCRSKTLSRSIPLATWSFVLSISTTMQLFTLQKVSRRLLGPLALIGLIVAQVAAGQPVPVSGVLQSFDDKGQAELLLDEGAGTRDVRLSTGDRAYLEAGDRIRGKMVQQPNGYLLETVWPNDPKIEAQMLAINSRLRRDTAVRGRQVYRSIGEDLPPFALYNQFGELIKSSDLLGKTCVINFIFTRCMNPRMCPAATTRMHQLQKKVEEAGLEDVMFISMTLDPEFDTPGIFNAYATGREIDGSNFYFLAGPRQALFDLKKQLGILASRDPEAIIDHTMRTILVDPSGEIIYQVPGSGWGTDDFLNRIKKISTKRDGGK</sequence>
<evidence type="ECO:0000259" key="5">
    <source>
        <dbReference type="PROSITE" id="PS51352"/>
    </source>
</evidence>
<dbReference type="SUPFAM" id="SSF52833">
    <property type="entry name" value="Thioredoxin-like"/>
    <property type="match status" value="1"/>
</dbReference>
<name>A0A317ZFQ8_9BACT</name>
<keyword evidence="3" id="KW-0479">Metal-binding</keyword>
<dbReference type="InterPro" id="IPR003782">
    <property type="entry name" value="SCO1/SenC"/>
</dbReference>
<dbReference type="EMBL" id="QHJQ01000011">
    <property type="protein sequence ID" value="PXA03157.1"/>
    <property type="molecule type" value="Genomic_DNA"/>
</dbReference>
<dbReference type="AlphaFoldDB" id="A0A317ZFQ8"/>
<dbReference type="PROSITE" id="PS51352">
    <property type="entry name" value="THIOREDOXIN_2"/>
    <property type="match status" value="1"/>
</dbReference>
<keyword evidence="2 3" id="KW-0186">Copper</keyword>
<reference evidence="6 7" key="1">
    <citation type="submission" date="2018-05" db="EMBL/GenBank/DDBJ databases">
        <title>Coraliomargarita sinensis sp. nov., isolated from a marine solar saltern.</title>
        <authorList>
            <person name="Zhou L.Y."/>
        </authorList>
    </citation>
    <scope>NUCLEOTIDE SEQUENCE [LARGE SCALE GENOMIC DNA]</scope>
    <source>
        <strain evidence="6 7">WN38</strain>
    </source>
</reference>
<dbReference type="PANTHER" id="PTHR12151">
    <property type="entry name" value="ELECTRON TRANSPORT PROTIN SCO1/SENC FAMILY MEMBER"/>
    <property type="match status" value="1"/>
</dbReference>
<feature type="binding site" evidence="3">
    <location>
        <position position="200"/>
    </location>
    <ligand>
        <name>Cu cation</name>
        <dbReference type="ChEBI" id="CHEBI:23378"/>
    </ligand>
</feature>
<dbReference type="Proteomes" id="UP000247099">
    <property type="component" value="Unassembled WGS sequence"/>
</dbReference>
<organism evidence="6 7">
    <name type="scientific">Coraliomargarita sinensis</name>
    <dbReference type="NCBI Taxonomy" id="2174842"/>
    <lineage>
        <taxon>Bacteria</taxon>
        <taxon>Pseudomonadati</taxon>
        <taxon>Verrucomicrobiota</taxon>
        <taxon>Opitutia</taxon>
        <taxon>Puniceicoccales</taxon>
        <taxon>Coraliomargaritaceae</taxon>
        <taxon>Coraliomargarita</taxon>
    </lineage>
</organism>
<protein>
    <submittedName>
        <fullName evidence="6">Electron transporter SenC</fullName>
    </submittedName>
</protein>
<proteinExistence type="inferred from homology"/>
<evidence type="ECO:0000256" key="2">
    <source>
        <dbReference type="ARBA" id="ARBA00023008"/>
    </source>
</evidence>
<gene>
    <name evidence="6" type="ORF">DDZ13_13105</name>
</gene>
<dbReference type="GO" id="GO:0046872">
    <property type="term" value="F:metal ion binding"/>
    <property type="evidence" value="ECO:0007669"/>
    <property type="project" value="UniProtKB-KW"/>
</dbReference>
<evidence type="ECO:0000256" key="4">
    <source>
        <dbReference type="PIRSR" id="PIRSR603782-2"/>
    </source>
</evidence>
<evidence type="ECO:0000313" key="7">
    <source>
        <dbReference type="Proteomes" id="UP000247099"/>
    </source>
</evidence>
<evidence type="ECO:0000256" key="1">
    <source>
        <dbReference type="ARBA" id="ARBA00010996"/>
    </source>
</evidence>
<dbReference type="Pfam" id="PF02630">
    <property type="entry name" value="SCO1-SenC"/>
    <property type="match status" value="1"/>
</dbReference>
<evidence type="ECO:0000256" key="3">
    <source>
        <dbReference type="PIRSR" id="PIRSR603782-1"/>
    </source>
</evidence>
<feature type="binding site" evidence="3">
    <location>
        <position position="284"/>
    </location>
    <ligand>
        <name>Cu cation</name>
        <dbReference type="ChEBI" id="CHEBI:23378"/>
    </ligand>
</feature>
<accession>A0A317ZFQ8</accession>
<feature type="binding site" evidence="3">
    <location>
        <position position="194"/>
    </location>
    <ligand>
        <name>Cu cation</name>
        <dbReference type="ChEBI" id="CHEBI:23378"/>
    </ligand>
</feature>